<accession>A0A0F9EEB7</accession>
<dbReference type="EMBL" id="LAZR01027791">
    <property type="protein sequence ID" value="KKL64606.1"/>
    <property type="molecule type" value="Genomic_DNA"/>
</dbReference>
<feature type="compositionally biased region" description="Polar residues" evidence="1">
    <location>
        <begin position="59"/>
        <end position="69"/>
    </location>
</feature>
<evidence type="ECO:0000256" key="1">
    <source>
        <dbReference type="SAM" id="MobiDB-lite"/>
    </source>
</evidence>
<sequence>MDCRFLHRWKWTWVDVPDRHANGSSNGNGGGYWRLNCLFCGAVSHRTAPGPSDRDKGSPHTTAGVSPSTGAPAPFKGA</sequence>
<feature type="region of interest" description="Disordered" evidence="1">
    <location>
        <begin position="47"/>
        <end position="78"/>
    </location>
</feature>
<protein>
    <submittedName>
        <fullName evidence="2">Uncharacterized protein</fullName>
    </submittedName>
</protein>
<name>A0A0F9EEB7_9ZZZZ</name>
<comment type="caution">
    <text evidence="2">The sequence shown here is derived from an EMBL/GenBank/DDBJ whole genome shotgun (WGS) entry which is preliminary data.</text>
</comment>
<evidence type="ECO:0000313" key="2">
    <source>
        <dbReference type="EMBL" id="KKL64606.1"/>
    </source>
</evidence>
<organism evidence="2">
    <name type="scientific">marine sediment metagenome</name>
    <dbReference type="NCBI Taxonomy" id="412755"/>
    <lineage>
        <taxon>unclassified sequences</taxon>
        <taxon>metagenomes</taxon>
        <taxon>ecological metagenomes</taxon>
    </lineage>
</organism>
<proteinExistence type="predicted"/>
<dbReference type="AlphaFoldDB" id="A0A0F9EEB7"/>
<reference evidence="2" key="1">
    <citation type="journal article" date="2015" name="Nature">
        <title>Complex archaea that bridge the gap between prokaryotes and eukaryotes.</title>
        <authorList>
            <person name="Spang A."/>
            <person name="Saw J.H."/>
            <person name="Jorgensen S.L."/>
            <person name="Zaremba-Niedzwiedzka K."/>
            <person name="Martijn J."/>
            <person name="Lind A.E."/>
            <person name="van Eijk R."/>
            <person name="Schleper C."/>
            <person name="Guy L."/>
            <person name="Ettema T.J."/>
        </authorList>
    </citation>
    <scope>NUCLEOTIDE SEQUENCE</scope>
</reference>
<gene>
    <name evidence="2" type="ORF">LCGC14_2163360</name>
</gene>